<evidence type="ECO:0000259" key="2">
    <source>
        <dbReference type="Pfam" id="PF02557"/>
    </source>
</evidence>
<proteinExistence type="predicted"/>
<dbReference type="GO" id="GO:0004180">
    <property type="term" value="F:carboxypeptidase activity"/>
    <property type="evidence" value="ECO:0007669"/>
    <property type="project" value="UniProtKB-KW"/>
</dbReference>
<dbReference type="InterPro" id="IPR052179">
    <property type="entry name" value="DD-CPase-like"/>
</dbReference>
<keyword evidence="3" id="KW-0645">Protease</keyword>
<dbReference type="InterPro" id="IPR058193">
    <property type="entry name" value="VanY/YodJ_core_dom"/>
</dbReference>
<dbReference type="GO" id="GO:0006508">
    <property type="term" value="P:proteolysis"/>
    <property type="evidence" value="ECO:0007669"/>
    <property type="project" value="InterPro"/>
</dbReference>
<protein>
    <submittedName>
        <fullName evidence="3">D-alanyl-D-alanine carboxypeptidase</fullName>
    </submittedName>
</protein>
<keyword evidence="1" id="KW-0472">Membrane</keyword>
<reference evidence="3 4" key="1">
    <citation type="submission" date="2019-05" db="EMBL/GenBank/DDBJ databases">
        <authorList>
            <consortium name="Pathogen Informatics"/>
        </authorList>
    </citation>
    <scope>NUCLEOTIDE SEQUENCE [LARGE SCALE GENOMIC DNA]</scope>
    <source>
        <strain evidence="3 4">NCTC503</strain>
    </source>
</reference>
<dbReference type="RefSeq" id="WP_171012023.1">
    <property type="nucleotide sequence ID" value="NZ_CBCRUQ010000005.1"/>
</dbReference>
<dbReference type="SUPFAM" id="SSF55166">
    <property type="entry name" value="Hedgehog/DD-peptidase"/>
    <property type="match status" value="1"/>
</dbReference>
<name>A0A4U9RGB3_HATHI</name>
<dbReference type="CDD" id="cd14852">
    <property type="entry name" value="LD-carboxypeptidase"/>
    <property type="match status" value="1"/>
</dbReference>
<dbReference type="PANTHER" id="PTHR34385:SF1">
    <property type="entry name" value="PEPTIDOGLYCAN L-ALANYL-D-GLUTAMATE ENDOPEPTIDASE CWLK"/>
    <property type="match status" value="1"/>
</dbReference>
<dbReference type="Proteomes" id="UP000308489">
    <property type="component" value="Chromosome 1"/>
</dbReference>
<evidence type="ECO:0000313" key="3">
    <source>
        <dbReference type="EMBL" id="VTQ90962.1"/>
    </source>
</evidence>
<feature type="domain" description="D-alanyl-D-alanine carboxypeptidase-like core" evidence="2">
    <location>
        <begin position="149"/>
        <end position="276"/>
    </location>
</feature>
<evidence type="ECO:0000313" key="4">
    <source>
        <dbReference type="Proteomes" id="UP000308489"/>
    </source>
</evidence>
<dbReference type="KEGG" id="hhw:NCTC503_01708"/>
<feature type="transmembrane region" description="Helical" evidence="1">
    <location>
        <begin position="12"/>
        <end position="29"/>
    </location>
</feature>
<dbReference type="EMBL" id="LR590481">
    <property type="protein sequence ID" value="VTQ90962.1"/>
    <property type="molecule type" value="Genomic_DNA"/>
</dbReference>
<dbReference type="Gene3D" id="3.30.1380.10">
    <property type="match status" value="1"/>
</dbReference>
<dbReference type="PANTHER" id="PTHR34385">
    <property type="entry name" value="D-ALANYL-D-ALANINE CARBOXYPEPTIDASE"/>
    <property type="match status" value="1"/>
</dbReference>
<keyword evidence="1" id="KW-1133">Transmembrane helix</keyword>
<keyword evidence="3" id="KW-0378">Hydrolase</keyword>
<dbReference type="InterPro" id="IPR009045">
    <property type="entry name" value="Zn_M74/Hedgehog-like"/>
</dbReference>
<keyword evidence="1" id="KW-0812">Transmembrane</keyword>
<keyword evidence="4" id="KW-1185">Reference proteome</keyword>
<organism evidence="3 4">
    <name type="scientific">Hathewaya histolytica</name>
    <name type="common">Clostridium histolyticum</name>
    <dbReference type="NCBI Taxonomy" id="1498"/>
    <lineage>
        <taxon>Bacteria</taxon>
        <taxon>Bacillati</taxon>
        <taxon>Bacillota</taxon>
        <taxon>Clostridia</taxon>
        <taxon>Eubacteriales</taxon>
        <taxon>Clostridiaceae</taxon>
        <taxon>Hathewaya</taxon>
    </lineage>
</organism>
<evidence type="ECO:0000256" key="1">
    <source>
        <dbReference type="SAM" id="Phobius"/>
    </source>
</evidence>
<dbReference type="InterPro" id="IPR003709">
    <property type="entry name" value="VanY-like_core_dom"/>
</dbReference>
<gene>
    <name evidence="3" type="ORF">NCTC503_01708</name>
</gene>
<keyword evidence="3" id="KW-0121">Carboxypeptidase</keyword>
<dbReference type="Pfam" id="PF02557">
    <property type="entry name" value="VanY"/>
    <property type="match status" value="1"/>
</dbReference>
<accession>A0A4U9RGB3</accession>
<sequence>MSKKYNNLYKTNKRYILLASFILFLYLVGNKNLNIIHVSLKHDFEKNYINAKALLDDPSKEIKFLDLILVDRNGDSKKDPKKAMETSLRGKYKIENTTYIKNGITYVKNLKDVGVLVNKNRRITSSYEPEELSRVNIPFHRTSFSKENMMVKEAARAAEKLVGDASNEKLYLKGVSAYRSYNNQETTYSYISKTKGEEHADVYSARPGQSEHQTGFAIDLGIRSLNYDLNENFSNTKEGIWLSQNCYRYGFIIRYPKGKEHITGYSFEPWHIRYVGVELAKYLTENNLTLEEFYSFK</sequence>
<dbReference type="AlphaFoldDB" id="A0A4U9RGB3"/>